<comment type="caution">
    <text evidence="1">The sequence shown here is derived from an EMBL/GenBank/DDBJ whole genome shotgun (WGS) entry which is preliminary data.</text>
</comment>
<accession>A0ABS5MQM1</accession>
<keyword evidence="2" id="KW-1185">Reference proteome</keyword>
<organism evidence="1 2">
    <name type="scientific">Mammaliicoccus fleurettii</name>
    <dbReference type="NCBI Taxonomy" id="150056"/>
    <lineage>
        <taxon>Bacteria</taxon>
        <taxon>Bacillati</taxon>
        <taxon>Bacillota</taxon>
        <taxon>Bacilli</taxon>
        <taxon>Bacillales</taxon>
        <taxon>Staphylococcaceae</taxon>
        <taxon>Mammaliicoccus</taxon>
    </lineage>
</organism>
<dbReference type="InterPro" id="IPR023105">
    <property type="entry name" value="YkvR-like_sf"/>
</dbReference>
<gene>
    <name evidence="1" type="ORF">JJQ58_12225</name>
</gene>
<dbReference type="Proteomes" id="UP000681586">
    <property type="component" value="Unassembled WGS sequence"/>
</dbReference>
<name>A0ABS5MQM1_9STAP</name>
<dbReference type="SUPFAM" id="SSF159173">
    <property type="entry name" value="YkvR-like"/>
    <property type="match status" value="1"/>
</dbReference>
<dbReference type="RefSeq" id="WP_203154228.1">
    <property type="nucleotide sequence ID" value="NZ_JAEPSA010000035.1"/>
</dbReference>
<dbReference type="Gene3D" id="2.40.30.80">
    <property type="entry name" value="YkvR-like"/>
    <property type="match status" value="1"/>
</dbReference>
<evidence type="ECO:0000313" key="1">
    <source>
        <dbReference type="EMBL" id="MBS3698234.1"/>
    </source>
</evidence>
<sequence length="98" mass="11688">MIKEIYIDDTRVQLTHFEDEVDQGLYKISIEFDVTSEAYHDIAVLLYREEFDINIPEKNKRFKAKIFNYATSLTNLYESDQVAQYRLILVEISEETKE</sequence>
<evidence type="ECO:0000313" key="2">
    <source>
        <dbReference type="Proteomes" id="UP000681586"/>
    </source>
</evidence>
<dbReference type="Pfam" id="PF11514">
    <property type="entry name" value="DUF3219"/>
    <property type="match status" value="1"/>
</dbReference>
<proteinExistence type="predicted"/>
<protein>
    <submittedName>
        <fullName evidence="1">DUF3219 family protein</fullName>
    </submittedName>
</protein>
<reference evidence="1 2" key="1">
    <citation type="submission" date="2021-05" db="EMBL/GenBank/DDBJ databases">
        <title>Staphylococcus fleurettii isolated from lake water in First Nation community in Manitoba, Canada.</title>
        <authorList>
            <person name="Bashar S."/>
            <person name="Murdock A."/>
            <person name="Patidar R."/>
            <person name="Golding G."/>
            <person name="Farenhorst A."/>
            <person name="Kumar A."/>
        </authorList>
    </citation>
    <scope>NUCLEOTIDE SEQUENCE [LARGE SCALE GENOMIC DNA]</scope>
    <source>
        <strain evidence="1 2">SF002</strain>
    </source>
</reference>
<dbReference type="InterPro" id="IPR021596">
    <property type="entry name" value="DUF3219"/>
</dbReference>
<dbReference type="EMBL" id="JAGXBM010000033">
    <property type="protein sequence ID" value="MBS3698234.1"/>
    <property type="molecule type" value="Genomic_DNA"/>
</dbReference>